<evidence type="ECO:0000313" key="1">
    <source>
        <dbReference type="EMBL" id="KKM07915.1"/>
    </source>
</evidence>
<dbReference type="EMBL" id="LAZR01015669">
    <property type="protein sequence ID" value="KKM07915.1"/>
    <property type="molecule type" value="Genomic_DNA"/>
</dbReference>
<accession>A0A0F9HA47</accession>
<gene>
    <name evidence="1" type="ORF">LCGC14_1729160</name>
</gene>
<proteinExistence type="predicted"/>
<sequence length="180" mass="21184">MPEKEGNIKPYRDIEQIARDRKEVILLDNNVLACDHGLKQVEKITELPIRVDFNQGLDARLITPEIAKLLSKVKWIRFIRMACDNLSMIYDVDTAVTFLTDNGIKPRQIFVYVLAKEVETTLTRIRELRKIGVDIFVQAYRDKEGNKPKRILRELERWVNVRPMFKTHTFEQSIELRMGK</sequence>
<protein>
    <submittedName>
        <fullName evidence="1">Uncharacterized protein</fullName>
    </submittedName>
</protein>
<dbReference type="AlphaFoldDB" id="A0A0F9HA47"/>
<comment type="caution">
    <text evidence="1">The sequence shown here is derived from an EMBL/GenBank/DDBJ whole genome shotgun (WGS) entry which is preliminary data.</text>
</comment>
<organism evidence="1">
    <name type="scientific">marine sediment metagenome</name>
    <dbReference type="NCBI Taxonomy" id="412755"/>
    <lineage>
        <taxon>unclassified sequences</taxon>
        <taxon>metagenomes</taxon>
        <taxon>ecological metagenomes</taxon>
    </lineage>
</organism>
<reference evidence="1" key="1">
    <citation type="journal article" date="2015" name="Nature">
        <title>Complex archaea that bridge the gap between prokaryotes and eukaryotes.</title>
        <authorList>
            <person name="Spang A."/>
            <person name="Saw J.H."/>
            <person name="Jorgensen S.L."/>
            <person name="Zaremba-Niedzwiedzka K."/>
            <person name="Martijn J."/>
            <person name="Lind A.E."/>
            <person name="van Eijk R."/>
            <person name="Schleper C."/>
            <person name="Guy L."/>
            <person name="Ettema T.J."/>
        </authorList>
    </citation>
    <scope>NUCLEOTIDE SEQUENCE</scope>
</reference>
<name>A0A0F9HA47_9ZZZZ</name>